<dbReference type="EnsemblMetazoa" id="ASIC015232-RA">
    <property type="protein sequence ID" value="ASIC015232-PA"/>
    <property type="gene ID" value="ASIC015232"/>
</dbReference>
<proteinExistence type="predicted"/>
<reference evidence="3" key="2">
    <citation type="submission" date="2020-05" db="UniProtKB">
        <authorList>
            <consortium name="EnsemblMetazoa"/>
        </authorList>
    </citation>
    <scope>IDENTIFICATION</scope>
</reference>
<dbReference type="VEuPathDB" id="VectorBase:ASIC015232"/>
<feature type="region of interest" description="Disordered" evidence="1">
    <location>
        <begin position="1"/>
        <end position="35"/>
    </location>
</feature>
<keyword evidence="4" id="KW-1185">Reference proteome</keyword>
<evidence type="ECO:0000256" key="1">
    <source>
        <dbReference type="SAM" id="MobiDB-lite"/>
    </source>
</evidence>
<reference evidence="2 4" key="1">
    <citation type="journal article" date="2014" name="BMC Genomics">
        <title>Genome sequence of Anopheles sinensis provides insight into genetics basis of mosquito competence for malaria parasites.</title>
        <authorList>
            <person name="Zhou D."/>
            <person name="Zhang D."/>
            <person name="Ding G."/>
            <person name="Shi L."/>
            <person name="Hou Q."/>
            <person name="Ye Y."/>
            <person name="Xu Y."/>
            <person name="Zhou H."/>
            <person name="Xiong C."/>
            <person name="Li S."/>
            <person name="Yu J."/>
            <person name="Hong S."/>
            <person name="Yu X."/>
            <person name="Zou P."/>
            <person name="Chen C."/>
            <person name="Chang X."/>
            <person name="Wang W."/>
            <person name="Lv Y."/>
            <person name="Sun Y."/>
            <person name="Ma L."/>
            <person name="Shen B."/>
            <person name="Zhu C."/>
        </authorList>
    </citation>
    <scope>NUCLEOTIDE SEQUENCE [LARGE SCALE GENOMIC DNA]</scope>
</reference>
<sequence>MRGSPFACNRKEKPEPPSAGSQTGDGKDSGKQFAHPNVRIQASIANWYRAVQWEAI</sequence>
<dbReference type="EMBL" id="ATLV01022171">
    <property type="status" value="NOT_ANNOTATED_CDS"/>
    <property type="molecule type" value="Genomic_DNA"/>
</dbReference>
<dbReference type="AlphaFoldDB" id="A0A084WAG5"/>
<protein>
    <submittedName>
        <fullName evidence="2 3">80 kD MCM3-associated protein, putative</fullName>
    </submittedName>
</protein>
<name>A0A084WAG5_ANOSI</name>
<dbReference type="EMBL" id="KE525329">
    <property type="protein sequence ID" value="KFB47209.1"/>
    <property type="molecule type" value="Genomic_DNA"/>
</dbReference>
<dbReference type="Proteomes" id="UP000030765">
    <property type="component" value="Unassembled WGS sequence"/>
</dbReference>
<accession>A0A084WAG5</accession>
<gene>
    <name evidence="2" type="ORF">ZHAS_00015232</name>
</gene>
<evidence type="ECO:0000313" key="2">
    <source>
        <dbReference type="EMBL" id="KFB47209.1"/>
    </source>
</evidence>
<evidence type="ECO:0000313" key="4">
    <source>
        <dbReference type="Proteomes" id="UP000030765"/>
    </source>
</evidence>
<evidence type="ECO:0000313" key="3">
    <source>
        <dbReference type="EnsemblMetazoa" id="ASIC015232-PA"/>
    </source>
</evidence>
<organism evidence="2">
    <name type="scientific">Anopheles sinensis</name>
    <name type="common">Mosquito</name>
    <dbReference type="NCBI Taxonomy" id="74873"/>
    <lineage>
        <taxon>Eukaryota</taxon>
        <taxon>Metazoa</taxon>
        <taxon>Ecdysozoa</taxon>
        <taxon>Arthropoda</taxon>
        <taxon>Hexapoda</taxon>
        <taxon>Insecta</taxon>
        <taxon>Pterygota</taxon>
        <taxon>Neoptera</taxon>
        <taxon>Endopterygota</taxon>
        <taxon>Diptera</taxon>
        <taxon>Nematocera</taxon>
        <taxon>Culicoidea</taxon>
        <taxon>Culicidae</taxon>
        <taxon>Anophelinae</taxon>
        <taxon>Anopheles</taxon>
    </lineage>
</organism>